<sequence>MTTETLSREVDAHIVTLLTRISALKENNPDLTEKKSPMSIEARSLELWRAVAVECFATFLFSLVVSGAAASSAVSGSGLSVLATAVASGFVIAAICWIFGHISGGHVNPAVSMSFALCRRISLLRACLYIAAQCGGGIAGAAMLYGVTTPSNTQTLTSPGRLSGPIERLLVELALSVLIVLAHFTSESSKSLPMLISSKPAGVLAAAYTAATLVSSPFLNPARALGPAFVSNRWDNHWVYWVGPLSGSAVAALLHEYVLNPKRSKNPRDIDDGDNSSMRSDEDTYDDLDKPSGPKFPSAYATYRPVAGASSSIYSAPPTALERVESIYGGTKSLYCKSPPLTRANLNRSQSVYAKSTTGTRDGLMIPKPGPLVPAQSLYPIRIGQTGSNSGSGRESQQQNAPTGQNQTPQNHNSTNQNMQNQLQQCTQSIYGIRGISTSLSTRENGIYGVSTGSSIYGRAPAPPPASQNSQQSASNSSSTQSHQQQQQQQQQQQPQQQHQNGAISASSDNAANSRRPESMYGHISRRSDDSAYGSYQGSTRGNYGKVPGPPGTTGPPNGPPGPPQYREQGRPSPAGPLQQNQQNSFQRNSPNPQY</sequence>
<dbReference type="Gene3D" id="1.20.1080.10">
    <property type="entry name" value="Glycerol uptake facilitator protein"/>
    <property type="match status" value="1"/>
</dbReference>
<feature type="region of interest" description="Disordered" evidence="7">
    <location>
        <begin position="356"/>
        <end position="417"/>
    </location>
</feature>
<keyword evidence="6 8" id="KW-0472">Membrane</keyword>
<dbReference type="OrthoDB" id="3222at2759"/>
<evidence type="ECO:0000313" key="10">
    <source>
        <dbReference type="Proteomes" id="UP000053825"/>
    </source>
</evidence>
<accession>A0A0L7QUN7</accession>
<keyword evidence="5 8" id="KW-1133">Transmembrane helix</keyword>
<dbReference type="GO" id="GO:0015250">
    <property type="term" value="F:water channel activity"/>
    <property type="evidence" value="ECO:0007669"/>
    <property type="project" value="TreeGrafter"/>
</dbReference>
<keyword evidence="4 8" id="KW-0812">Transmembrane</keyword>
<reference evidence="9 10" key="1">
    <citation type="submission" date="2015-07" db="EMBL/GenBank/DDBJ databases">
        <title>The genome of Habropoda laboriosa.</title>
        <authorList>
            <person name="Pan H."/>
            <person name="Kapheim K."/>
        </authorList>
    </citation>
    <scope>NUCLEOTIDE SEQUENCE [LARGE SCALE GENOMIC DNA]</scope>
    <source>
        <strain evidence="9">0110345459</strain>
    </source>
</reference>
<dbReference type="PANTHER" id="PTHR19139">
    <property type="entry name" value="AQUAPORIN TRANSPORTER"/>
    <property type="match status" value="1"/>
</dbReference>
<dbReference type="InterPro" id="IPR034294">
    <property type="entry name" value="Aquaporin_transptr"/>
</dbReference>
<dbReference type="GO" id="GO:0005886">
    <property type="term" value="C:plasma membrane"/>
    <property type="evidence" value="ECO:0007669"/>
    <property type="project" value="TreeGrafter"/>
</dbReference>
<feature type="region of interest" description="Disordered" evidence="7">
    <location>
        <begin position="264"/>
        <end position="293"/>
    </location>
</feature>
<organism evidence="9 10">
    <name type="scientific">Habropoda laboriosa</name>
    <dbReference type="NCBI Taxonomy" id="597456"/>
    <lineage>
        <taxon>Eukaryota</taxon>
        <taxon>Metazoa</taxon>
        <taxon>Ecdysozoa</taxon>
        <taxon>Arthropoda</taxon>
        <taxon>Hexapoda</taxon>
        <taxon>Insecta</taxon>
        <taxon>Pterygota</taxon>
        <taxon>Neoptera</taxon>
        <taxon>Endopterygota</taxon>
        <taxon>Hymenoptera</taxon>
        <taxon>Apocrita</taxon>
        <taxon>Aculeata</taxon>
        <taxon>Apoidea</taxon>
        <taxon>Anthophila</taxon>
        <taxon>Apidae</taxon>
        <taxon>Habropoda</taxon>
    </lineage>
</organism>
<dbReference type="InterPro" id="IPR023271">
    <property type="entry name" value="Aquaporin-like"/>
</dbReference>
<dbReference type="PROSITE" id="PS00221">
    <property type="entry name" value="MIP"/>
    <property type="match status" value="1"/>
</dbReference>
<dbReference type="STRING" id="597456.A0A0L7QUN7"/>
<gene>
    <name evidence="9" type="ORF">WH47_04047</name>
</gene>
<dbReference type="EMBL" id="KQ414735">
    <property type="protein sequence ID" value="KOC62289.1"/>
    <property type="molecule type" value="Genomic_DNA"/>
</dbReference>
<evidence type="ECO:0000313" key="9">
    <source>
        <dbReference type="EMBL" id="KOC62289.1"/>
    </source>
</evidence>
<proteinExistence type="inferred from homology"/>
<protein>
    <submittedName>
        <fullName evidence="9">Neurogenic protein big brain</fullName>
    </submittedName>
</protein>
<evidence type="ECO:0000256" key="6">
    <source>
        <dbReference type="ARBA" id="ARBA00023136"/>
    </source>
</evidence>
<dbReference type="Proteomes" id="UP000053825">
    <property type="component" value="Unassembled WGS sequence"/>
</dbReference>
<feature type="compositionally biased region" description="Low complexity" evidence="7">
    <location>
        <begin position="579"/>
        <end position="595"/>
    </location>
</feature>
<evidence type="ECO:0000256" key="5">
    <source>
        <dbReference type="ARBA" id="ARBA00022989"/>
    </source>
</evidence>
<feature type="transmembrane region" description="Helical" evidence="8">
    <location>
        <begin position="47"/>
        <end position="69"/>
    </location>
</feature>
<evidence type="ECO:0000256" key="8">
    <source>
        <dbReference type="SAM" id="Phobius"/>
    </source>
</evidence>
<comment type="subcellular location">
    <subcellularLocation>
        <location evidence="1">Membrane</location>
        <topology evidence="1">Multi-pass membrane protein</topology>
    </subcellularLocation>
</comment>
<evidence type="ECO:0000256" key="7">
    <source>
        <dbReference type="SAM" id="MobiDB-lite"/>
    </source>
</evidence>
<dbReference type="PRINTS" id="PR00783">
    <property type="entry name" value="MINTRINSICP"/>
</dbReference>
<evidence type="ECO:0000256" key="4">
    <source>
        <dbReference type="ARBA" id="ARBA00022692"/>
    </source>
</evidence>
<feature type="region of interest" description="Disordered" evidence="7">
    <location>
        <begin position="455"/>
        <end position="595"/>
    </location>
</feature>
<dbReference type="InterPro" id="IPR000425">
    <property type="entry name" value="MIP"/>
</dbReference>
<name>A0A0L7QUN7_9HYME</name>
<feature type="compositionally biased region" description="Basic and acidic residues" evidence="7">
    <location>
        <begin position="279"/>
        <end position="292"/>
    </location>
</feature>
<keyword evidence="3" id="KW-0813">Transport</keyword>
<keyword evidence="10" id="KW-1185">Reference proteome</keyword>
<comment type="similarity">
    <text evidence="2">Belongs to the MIP/aquaporin (TC 1.A.8) family.</text>
</comment>
<feature type="compositionally biased region" description="Pro residues" evidence="7">
    <location>
        <begin position="548"/>
        <end position="564"/>
    </location>
</feature>
<dbReference type="PANTHER" id="PTHR19139:SF268">
    <property type="entry name" value="NEUROGENIC PROTEIN BIG BRAIN"/>
    <property type="match status" value="1"/>
</dbReference>
<feature type="compositionally biased region" description="Low complexity" evidence="7">
    <location>
        <begin position="467"/>
        <end position="514"/>
    </location>
</feature>
<feature type="transmembrane region" description="Helical" evidence="8">
    <location>
        <begin position="81"/>
        <end position="102"/>
    </location>
</feature>
<dbReference type="InterPro" id="IPR022357">
    <property type="entry name" value="MIP_CS"/>
</dbReference>
<dbReference type="AlphaFoldDB" id="A0A0L7QUN7"/>
<evidence type="ECO:0000256" key="2">
    <source>
        <dbReference type="ARBA" id="ARBA00006175"/>
    </source>
</evidence>
<evidence type="ECO:0000256" key="3">
    <source>
        <dbReference type="ARBA" id="ARBA00022448"/>
    </source>
</evidence>
<evidence type="ECO:0000256" key="1">
    <source>
        <dbReference type="ARBA" id="ARBA00004141"/>
    </source>
</evidence>
<dbReference type="Pfam" id="PF00230">
    <property type="entry name" value="MIP"/>
    <property type="match status" value="1"/>
</dbReference>
<feature type="transmembrane region" description="Helical" evidence="8">
    <location>
        <begin position="123"/>
        <end position="146"/>
    </location>
</feature>
<dbReference type="SUPFAM" id="SSF81338">
    <property type="entry name" value="Aquaporin-like"/>
    <property type="match status" value="1"/>
</dbReference>
<feature type="compositionally biased region" description="Polar residues" evidence="7">
    <location>
        <begin position="385"/>
        <end position="412"/>
    </location>
</feature>